<dbReference type="EMBL" id="JAIXMP010000004">
    <property type="protein sequence ID" value="KAI9274540.1"/>
    <property type="molecule type" value="Genomic_DNA"/>
</dbReference>
<protein>
    <submittedName>
        <fullName evidence="2">Uncharacterized protein</fullName>
    </submittedName>
</protein>
<dbReference type="Proteomes" id="UP001209540">
    <property type="component" value="Unassembled WGS sequence"/>
</dbReference>
<dbReference type="AlphaFoldDB" id="A0AAD5PI22"/>
<feature type="compositionally biased region" description="Low complexity" evidence="1">
    <location>
        <begin position="179"/>
        <end position="203"/>
    </location>
</feature>
<proteinExistence type="predicted"/>
<feature type="compositionally biased region" description="Polar residues" evidence="1">
    <location>
        <begin position="216"/>
        <end position="237"/>
    </location>
</feature>
<gene>
    <name evidence="2" type="ORF">BDA99DRAFT_242179</name>
</gene>
<comment type="caution">
    <text evidence="2">The sequence shown here is derived from an EMBL/GenBank/DDBJ whole genome shotgun (WGS) entry which is preliminary data.</text>
</comment>
<feature type="compositionally biased region" description="Low complexity" evidence="1">
    <location>
        <begin position="148"/>
        <end position="172"/>
    </location>
</feature>
<feature type="compositionally biased region" description="Basic residues" evidence="1">
    <location>
        <begin position="127"/>
        <end position="138"/>
    </location>
</feature>
<reference evidence="2" key="1">
    <citation type="journal article" date="2022" name="IScience">
        <title>Evolution of zygomycete secretomes and the origins of terrestrial fungal ecologies.</title>
        <authorList>
            <person name="Chang Y."/>
            <person name="Wang Y."/>
            <person name="Mondo S."/>
            <person name="Ahrendt S."/>
            <person name="Andreopoulos W."/>
            <person name="Barry K."/>
            <person name="Beard J."/>
            <person name="Benny G.L."/>
            <person name="Blankenship S."/>
            <person name="Bonito G."/>
            <person name="Cuomo C."/>
            <person name="Desiro A."/>
            <person name="Gervers K.A."/>
            <person name="Hundley H."/>
            <person name="Kuo A."/>
            <person name="LaButti K."/>
            <person name="Lang B.F."/>
            <person name="Lipzen A."/>
            <person name="O'Donnell K."/>
            <person name="Pangilinan J."/>
            <person name="Reynolds N."/>
            <person name="Sandor L."/>
            <person name="Smith M.E."/>
            <person name="Tsang A."/>
            <person name="Grigoriev I.V."/>
            <person name="Stajich J.E."/>
            <person name="Spatafora J.W."/>
        </authorList>
    </citation>
    <scope>NUCLEOTIDE SEQUENCE</scope>
    <source>
        <strain evidence="2">RSA 2281</strain>
    </source>
</reference>
<feature type="region of interest" description="Disordered" evidence="1">
    <location>
        <begin position="105"/>
        <end position="242"/>
    </location>
</feature>
<reference evidence="2" key="2">
    <citation type="submission" date="2023-02" db="EMBL/GenBank/DDBJ databases">
        <authorList>
            <consortium name="DOE Joint Genome Institute"/>
            <person name="Mondo S.J."/>
            <person name="Chang Y."/>
            <person name="Wang Y."/>
            <person name="Ahrendt S."/>
            <person name="Andreopoulos W."/>
            <person name="Barry K."/>
            <person name="Beard J."/>
            <person name="Benny G.L."/>
            <person name="Blankenship S."/>
            <person name="Bonito G."/>
            <person name="Cuomo C."/>
            <person name="Desiro A."/>
            <person name="Gervers K.A."/>
            <person name="Hundley H."/>
            <person name="Kuo A."/>
            <person name="LaButti K."/>
            <person name="Lang B.F."/>
            <person name="Lipzen A."/>
            <person name="O'Donnell K."/>
            <person name="Pangilinan J."/>
            <person name="Reynolds N."/>
            <person name="Sandor L."/>
            <person name="Smith M.W."/>
            <person name="Tsang A."/>
            <person name="Grigoriev I.V."/>
            <person name="Stajich J.E."/>
            <person name="Spatafora J.W."/>
        </authorList>
    </citation>
    <scope>NUCLEOTIDE SEQUENCE</scope>
    <source>
        <strain evidence="2">RSA 2281</strain>
    </source>
</reference>
<evidence type="ECO:0000256" key="1">
    <source>
        <dbReference type="SAM" id="MobiDB-lite"/>
    </source>
</evidence>
<evidence type="ECO:0000313" key="2">
    <source>
        <dbReference type="EMBL" id="KAI9274540.1"/>
    </source>
</evidence>
<sequence length="274" mass="30491">MLQVSRLSNTMIDQILGDTETTLVMASATTTEDMVSIVRLYQDMLKEIGHLRTTLNDLQVEYVKKIQENGSRLEKEIMLRQQQQQTQQQQSSSVLVTWVSNMFQLSSSSPPSPPRPRPTLSASPLSSRHHQHPYHKQNHYQSLPNIISSSSSTLSSSSSSLSYRAKQQQQPPAIKPSISSSTTTTSSSSTSSTVTTTTTTSSSSRHHHQHRRQASLRMSQSTGTARSIPSSRSSYQQRGDDWAMSSVMDRRPSMMLPMDTNFRGSLSTSLLVGR</sequence>
<keyword evidence="3" id="KW-1185">Reference proteome</keyword>
<accession>A0AAD5PI22</accession>
<name>A0AAD5PI22_9FUNG</name>
<evidence type="ECO:0000313" key="3">
    <source>
        <dbReference type="Proteomes" id="UP001209540"/>
    </source>
</evidence>
<organism evidence="2 3">
    <name type="scientific">Phascolomyces articulosus</name>
    <dbReference type="NCBI Taxonomy" id="60185"/>
    <lineage>
        <taxon>Eukaryota</taxon>
        <taxon>Fungi</taxon>
        <taxon>Fungi incertae sedis</taxon>
        <taxon>Mucoromycota</taxon>
        <taxon>Mucoromycotina</taxon>
        <taxon>Mucoromycetes</taxon>
        <taxon>Mucorales</taxon>
        <taxon>Lichtheimiaceae</taxon>
        <taxon>Phascolomyces</taxon>
    </lineage>
</organism>
<feature type="compositionally biased region" description="Basic residues" evidence="1">
    <location>
        <begin position="204"/>
        <end position="214"/>
    </location>
</feature>